<name>A0AAD5LXB3_PARTN</name>
<evidence type="ECO:0000256" key="1">
    <source>
        <dbReference type="SAM" id="MobiDB-lite"/>
    </source>
</evidence>
<feature type="region of interest" description="Disordered" evidence="1">
    <location>
        <begin position="318"/>
        <end position="431"/>
    </location>
</feature>
<comment type="caution">
    <text evidence="2">The sequence shown here is derived from an EMBL/GenBank/DDBJ whole genome shotgun (WGS) entry which is preliminary data.</text>
</comment>
<feature type="compositionally biased region" description="Polar residues" evidence="1">
    <location>
        <begin position="388"/>
        <end position="431"/>
    </location>
</feature>
<dbReference type="Proteomes" id="UP001196413">
    <property type="component" value="Unassembled WGS sequence"/>
</dbReference>
<dbReference type="EMBL" id="JAHQIW010000221">
    <property type="protein sequence ID" value="KAJ1346778.1"/>
    <property type="molecule type" value="Genomic_DNA"/>
</dbReference>
<feature type="compositionally biased region" description="Polar residues" evidence="1">
    <location>
        <begin position="328"/>
        <end position="340"/>
    </location>
</feature>
<feature type="region of interest" description="Disordered" evidence="1">
    <location>
        <begin position="465"/>
        <end position="489"/>
    </location>
</feature>
<reference evidence="2" key="1">
    <citation type="submission" date="2021-06" db="EMBL/GenBank/DDBJ databases">
        <title>Parelaphostrongylus tenuis whole genome reference sequence.</title>
        <authorList>
            <person name="Garwood T.J."/>
            <person name="Larsen P.A."/>
            <person name="Fountain-Jones N.M."/>
            <person name="Garbe J.R."/>
            <person name="Macchietto M.G."/>
            <person name="Kania S.A."/>
            <person name="Gerhold R.W."/>
            <person name="Richards J.E."/>
            <person name="Wolf T.M."/>
        </authorList>
    </citation>
    <scope>NUCLEOTIDE SEQUENCE</scope>
    <source>
        <strain evidence="2">MNPRO001-30</strain>
        <tissue evidence="2">Meninges</tissue>
    </source>
</reference>
<evidence type="ECO:0000313" key="2">
    <source>
        <dbReference type="EMBL" id="KAJ1346778.1"/>
    </source>
</evidence>
<feature type="region of interest" description="Disordered" evidence="1">
    <location>
        <begin position="506"/>
        <end position="528"/>
    </location>
</feature>
<proteinExistence type="predicted"/>
<evidence type="ECO:0000313" key="3">
    <source>
        <dbReference type="Proteomes" id="UP001196413"/>
    </source>
</evidence>
<evidence type="ECO:0008006" key="4">
    <source>
        <dbReference type="Google" id="ProtNLM"/>
    </source>
</evidence>
<gene>
    <name evidence="2" type="ORF">KIN20_001677</name>
</gene>
<sequence length="699" mass="75372">MEAWKRSAALASERYSEARQRQIAAERDDRNELRKRWLEEEAKKRAESLGKQKEAINGCGLSGNMPPPLYQSTPLVNSRDRKRHHSNDYGFEEWRQSFRLIEGPGSSEMRKTSSDSYINYPQPGMGFSPGMMMPGMQQQSCKGMMPSFPPTGSFPNSAVSYPTQRMMVPPTHGCSPMPSTSTADLSLGQRYPSMNLPQFPSSSDCIPSGSLQSQQAQFLAADPTPYSCDMRPSSSMCPTSPNEVPTPPALVNSGSTVVGTCASSAAVVEQSLRSPAEDLGCNAVNEDNMTRMLTSIRTDSLGMLGADAVDSLFDSETAGDSAAGQVPVVTSTDPNSSPSAGFSHGGPQSVHSVHSAPQSNGNCNPPSTPSVDATANTAPHATSFPPVSASQSNTFTHRSPSQSSIFPKQSPSQQSCTFPSSVRGQPSPFPLNSQSKNAAFFVQPSSPQCLSYPTTTMENAASFTTSSSQSTPYATLSQQPSGFQQHSTIYPNTFPPSAALFSHNESFPSTSNPYSASSSVSAGLGPSSTGPAFVGQQEVLNPGFAMNGYPIYDMQSAQISQQQMIIQAQHQQQMAMAMSRPGAPMNAQQYHMAMLQKHQQNVKAMMHQRAGMMYHSYPNGAAMSQQQYLMHMQKMQQSRFHNGIDPSDPGFMSTQRMIGMRGSQIGSGIPSAMEPMGTYPPYSHTFAPQQQYVGQFSMN</sequence>
<feature type="region of interest" description="Disordered" evidence="1">
    <location>
        <begin position="1"/>
        <end position="84"/>
    </location>
</feature>
<protein>
    <recommendedName>
        <fullName evidence="4">MamL-1 domain protein</fullName>
    </recommendedName>
</protein>
<keyword evidence="3" id="KW-1185">Reference proteome</keyword>
<accession>A0AAD5LXB3</accession>
<feature type="compositionally biased region" description="Basic and acidic residues" evidence="1">
    <location>
        <begin position="14"/>
        <end position="54"/>
    </location>
</feature>
<organism evidence="2 3">
    <name type="scientific">Parelaphostrongylus tenuis</name>
    <name type="common">Meningeal worm</name>
    <dbReference type="NCBI Taxonomy" id="148309"/>
    <lineage>
        <taxon>Eukaryota</taxon>
        <taxon>Metazoa</taxon>
        <taxon>Ecdysozoa</taxon>
        <taxon>Nematoda</taxon>
        <taxon>Chromadorea</taxon>
        <taxon>Rhabditida</taxon>
        <taxon>Rhabditina</taxon>
        <taxon>Rhabditomorpha</taxon>
        <taxon>Strongyloidea</taxon>
        <taxon>Metastrongylidae</taxon>
        <taxon>Parelaphostrongylus</taxon>
    </lineage>
</organism>
<dbReference type="AlphaFoldDB" id="A0AAD5LXB3"/>
<feature type="compositionally biased region" description="Polar residues" evidence="1">
    <location>
        <begin position="349"/>
        <end position="380"/>
    </location>
</feature>
<feature type="compositionally biased region" description="Polar residues" evidence="1">
    <location>
        <begin position="472"/>
        <end position="489"/>
    </location>
</feature>